<dbReference type="Gene3D" id="2.40.160.200">
    <property type="entry name" value="LURP1-related"/>
    <property type="match status" value="1"/>
</dbReference>
<evidence type="ECO:0000256" key="1">
    <source>
        <dbReference type="ARBA" id="ARBA00005437"/>
    </source>
</evidence>
<gene>
    <name evidence="2" type="ORF">ACH5RR_008763</name>
</gene>
<dbReference type="InterPro" id="IPR025659">
    <property type="entry name" value="Tubby-like_C"/>
</dbReference>
<accession>A0ABD3AC88</accession>
<dbReference type="PANTHER" id="PTHR31087:SF22">
    <property type="entry name" value="PROTEIN LURP-ONE-RELATED 8"/>
    <property type="match status" value="1"/>
</dbReference>
<keyword evidence="3" id="KW-1185">Reference proteome</keyword>
<dbReference type="Pfam" id="PF04525">
    <property type="entry name" value="LOR"/>
    <property type="match status" value="1"/>
</dbReference>
<dbReference type="Proteomes" id="UP001630127">
    <property type="component" value="Unassembled WGS sequence"/>
</dbReference>
<dbReference type="AlphaFoldDB" id="A0ABD3AC88"/>
<comment type="caution">
    <text evidence="2">The sequence shown here is derived from an EMBL/GenBank/DDBJ whole genome shotgun (WGS) entry which is preliminary data.</text>
</comment>
<protein>
    <submittedName>
        <fullName evidence="2">Uncharacterized protein</fullName>
    </submittedName>
</protein>
<name>A0ABD3AC88_9GENT</name>
<evidence type="ECO:0000313" key="3">
    <source>
        <dbReference type="Proteomes" id="UP001630127"/>
    </source>
</evidence>
<dbReference type="SUPFAM" id="SSF54518">
    <property type="entry name" value="Tubby C-terminal domain-like"/>
    <property type="match status" value="1"/>
</dbReference>
<proteinExistence type="inferred from homology"/>
<evidence type="ECO:0000313" key="2">
    <source>
        <dbReference type="EMBL" id="KAL3529441.1"/>
    </source>
</evidence>
<dbReference type="InterPro" id="IPR038595">
    <property type="entry name" value="LOR_sf"/>
</dbReference>
<dbReference type="EMBL" id="JBJUIK010000004">
    <property type="protein sequence ID" value="KAL3529441.1"/>
    <property type="molecule type" value="Genomic_DNA"/>
</dbReference>
<comment type="similarity">
    <text evidence="1">Belongs to the LOR family.</text>
</comment>
<dbReference type="InterPro" id="IPR007612">
    <property type="entry name" value="LOR"/>
</dbReference>
<dbReference type="PANTHER" id="PTHR31087">
    <property type="match status" value="1"/>
</dbReference>
<sequence>MQRLSLVDNWLVYEGDEVVNPRFSVRKQLNLLNSRLLAQVSCLCCDNNGNGNANMNGSSASSSPKKKVKYEIEGSYKQRCCVVYDDNRRQVAEFKQKEAIRGIVFGLDVFRLIVHKPGDRIESATAMALVIILEQMFGSSYSSTWRFAALY</sequence>
<reference evidence="2 3" key="1">
    <citation type="submission" date="2024-11" db="EMBL/GenBank/DDBJ databases">
        <title>A near-complete genome assembly of Cinchona calisaya.</title>
        <authorList>
            <person name="Lian D.C."/>
            <person name="Zhao X.W."/>
            <person name="Wei L."/>
        </authorList>
    </citation>
    <scope>NUCLEOTIDE SEQUENCE [LARGE SCALE GENOMIC DNA]</scope>
    <source>
        <tissue evidence="2">Nenye</tissue>
    </source>
</reference>
<organism evidence="2 3">
    <name type="scientific">Cinchona calisaya</name>
    <dbReference type="NCBI Taxonomy" id="153742"/>
    <lineage>
        <taxon>Eukaryota</taxon>
        <taxon>Viridiplantae</taxon>
        <taxon>Streptophyta</taxon>
        <taxon>Embryophyta</taxon>
        <taxon>Tracheophyta</taxon>
        <taxon>Spermatophyta</taxon>
        <taxon>Magnoliopsida</taxon>
        <taxon>eudicotyledons</taxon>
        <taxon>Gunneridae</taxon>
        <taxon>Pentapetalae</taxon>
        <taxon>asterids</taxon>
        <taxon>lamiids</taxon>
        <taxon>Gentianales</taxon>
        <taxon>Rubiaceae</taxon>
        <taxon>Cinchonoideae</taxon>
        <taxon>Cinchoneae</taxon>
        <taxon>Cinchona</taxon>
    </lineage>
</organism>